<dbReference type="SUPFAM" id="SSF81343">
    <property type="entry name" value="Fumarate reductase respiratory complex transmembrane subunits"/>
    <property type="match status" value="1"/>
</dbReference>
<keyword evidence="1" id="KW-0812">Transmembrane</keyword>
<evidence type="ECO:0000313" key="3">
    <source>
        <dbReference type="Proteomes" id="UP000289546"/>
    </source>
</evidence>
<dbReference type="RefSeq" id="WP_245471823.1">
    <property type="nucleotide sequence ID" value="NZ_LBJC01000028.1"/>
</dbReference>
<dbReference type="Gene3D" id="1.20.1300.10">
    <property type="entry name" value="Fumarate reductase/succinate dehydrogenase, transmembrane subunit"/>
    <property type="match status" value="1"/>
</dbReference>
<feature type="transmembrane region" description="Helical" evidence="1">
    <location>
        <begin position="232"/>
        <end position="253"/>
    </location>
</feature>
<keyword evidence="1" id="KW-1133">Transmembrane helix</keyword>
<feature type="transmembrane region" description="Helical" evidence="1">
    <location>
        <begin position="89"/>
        <end position="110"/>
    </location>
</feature>
<dbReference type="EMBL" id="LBJQ01000089">
    <property type="protein sequence ID" value="RXH24159.1"/>
    <property type="molecule type" value="Genomic_DNA"/>
</dbReference>
<reference evidence="2 3" key="1">
    <citation type="submission" date="2015-04" db="EMBL/GenBank/DDBJ databases">
        <title>Comparative genomics of rhizobia nodulating Arachis hypogaea in China.</title>
        <authorList>
            <person name="Li Y."/>
        </authorList>
    </citation>
    <scope>NUCLEOTIDE SEQUENCE [LARGE SCALE GENOMIC DNA]</scope>
    <source>
        <strain evidence="2 3">CCBAU 51757</strain>
    </source>
</reference>
<dbReference type="AlphaFoldDB" id="A0A4Q0RW64"/>
<evidence type="ECO:0000256" key="1">
    <source>
        <dbReference type="SAM" id="Phobius"/>
    </source>
</evidence>
<gene>
    <name evidence="2" type="ORF">XH99_29210</name>
</gene>
<dbReference type="GO" id="GO:0016020">
    <property type="term" value="C:membrane"/>
    <property type="evidence" value="ECO:0007669"/>
    <property type="project" value="InterPro"/>
</dbReference>
<accession>A0A4Q0RW64</accession>
<comment type="caution">
    <text evidence="2">The sequence shown here is derived from an EMBL/GenBank/DDBJ whole genome shotgun (WGS) entry which is preliminary data.</text>
</comment>
<feature type="transmembrane region" description="Helical" evidence="1">
    <location>
        <begin position="318"/>
        <end position="343"/>
    </location>
</feature>
<organism evidence="2 3">
    <name type="scientific">Bradyrhizobium nanningense</name>
    <dbReference type="NCBI Taxonomy" id="1325118"/>
    <lineage>
        <taxon>Bacteria</taxon>
        <taxon>Pseudomonadati</taxon>
        <taxon>Pseudomonadota</taxon>
        <taxon>Alphaproteobacteria</taxon>
        <taxon>Hyphomicrobiales</taxon>
        <taxon>Nitrobacteraceae</taxon>
        <taxon>Bradyrhizobium</taxon>
    </lineage>
</organism>
<keyword evidence="3" id="KW-1185">Reference proteome</keyword>
<sequence>MMEAFVRQQCSRPFLEKRFDYLALVPAGAAICYPFLLDAFHAIVGTQAINLSPLAIAGATFILLVAFVVPFLGIALACRPTSDSGSRRLAYASVASPTLYVFLGVVQALIKSPIPDEIVWCVIWLAIANWSRCARNPVAAGVPVVVGGWRFVHGVTAVILSLYVVFHLANHLFGLIGPDAHAAVMKIGRVVYRSAAGEPLLVATMLFQIGTGLFLAWRWSAAAHDFQRTYQVASGGYLSVFILGHMNSVFVYARGSLGIPTDWNFAIGAPTGLIHDAWNIRLLPHYALGAFFVLSHLASGLRGVLIAHGVDQRNADRLWGVCVMMSAIVATAIIAGMSGVRILDS</sequence>
<feature type="transmembrane region" description="Helical" evidence="1">
    <location>
        <begin position="286"/>
        <end position="306"/>
    </location>
</feature>
<keyword evidence="1" id="KW-0472">Membrane</keyword>
<proteinExistence type="predicted"/>
<feature type="transmembrane region" description="Helical" evidence="1">
    <location>
        <begin position="200"/>
        <end position="220"/>
    </location>
</feature>
<protein>
    <submittedName>
        <fullName evidence="2">Uncharacterized protein</fullName>
    </submittedName>
</protein>
<name>A0A4Q0RW64_9BRAD</name>
<feature type="transmembrane region" description="Helical" evidence="1">
    <location>
        <begin position="55"/>
        <end position="77"/>
    </location>
</feature>
<dbReference type="InterPro" id="IPR034804">
    <property type="entry name" value="SQR/QFR_C/D"/>
</dbReference>
<evidence type="ECO:0000313" key="2">
    <source>
        <dbReference type="EMBL" id="RXH24159.1"/>
    </source>
</evidence>
<feature type="transmembrane region" description="Helical" evidence="1">
    <location>
        <begin position="21"/>
        <end position="43"/>
    </location>
</feature>
<dbReference type="Proteomes" id="UP000289546">
    <property type="component" value="Unassembled WGS sequence"/>
</dbReference>